<feature type="domain" description="DUF5110" evidence="6">
    <location>
        <begin position="691"/>
        <end position="765"/>
    </location>
</feature>
<feature type="domain" description="Glycoside hydrolase family 31 TIM barrel" evidence="4">
    <location>
        <begin position="257"/>
        <end position="585"/>
    </location>
</feature>
<feature type="domain" description="Glycosyl hydrolase family 31 C-terminal" evidence="7">
    <location>
        <begin position="593"/>
        <end position="676"/>
    </location>
</feature>
<dbReference type="Proteomes" id="UP000184268">
    <property type="component" value="Unassembled WGS sequence"/>
</dbReference>
<dbReference type="GO" id="GO:0004553">
    <property type="term" value="F:hydrolase activity, hydrolyzing O-glycosyl compounds"/>
    <property type="evidence" value="ECO:0007669"/>
    <property type="project" value="InterPro"/>
</dbReference>
<feature type="domain" description="Glycoside hydrolase family 31 N-terminal" evidence="5">
    <location>
        <begin position="52"/>
        <end position="214"/>
    </location>
</feature>
<evidence type="ECO:0000259" key="4">
    <source>
        <dbReference type="Pfam" id="PF01055"/>
    </source>
</evidence>
<gene>
    <name evidence="8" type="ORF">SAMN02745129_2787</name>
</gene>
<dbReference type="Gene3D" id="2.60.40.1760">
    <property type="entry name" value="glycosyl hydrolase (family 31)"/>
    <property type="match status" value="1"/>
</dbReference>
<dbReference type="PANTHER" id="PTHR22762">
    <property type="entry name" value="ALPHA-GLUCOSIDASE"/>
    <property type="match status" value="1"/>
</dbReference>
<dbReference type="GO" id="GO:0016740">
    <property type="term" value="F:transferase activity"/>
    <property type="evidence" value="ECO:0007669"/>
    <property type="project" value="UniProtKB-KW"/>
</dbReference>
<feature type="signal peptide" evidence="3">
    <location>
        <begin position="1"/>
        <end position="30"/>
    </location>
</feature>
<dbReference type="InterPro" id="IPR033403">
    <property type="entry name" value="DUF5110"/>
</dbReference>
<evidence type="ECO:0000259" key="7">
    <source>
        <dbReference type="Pfam" id="PF21365"/>
    </source>
</evidence>
<dbReference type="InterPro" id="IPR000322">
    <property type="entry name" value="Glyco_hydro_31_TIM"/>
</dbReference>
<evidence type="ECO:0000256" key="3">
    <source>
        <dbReference type="SAM" id="SignalP"/>
    </source>
</evidence>
<dbReference type="STRING" id="299255.SAMN02745129_2787"/>
<name>A0A1M5VI98_9GAMM</name>
<comment type="similarity">
    <text evidence="1 2">Belongs to the glycosyl hydrolase 31 family.</text>
</comment>
<evidence type="ECO:0000313" key="8">
    <source>
        <dbReference type="EMBL" id="SHH74804.1"/>
    </source>
</evidence>
<dbReference type="InterPro" id="IPR013780">
    <property type="entry name" value="Glyco_hydro_b"/>
</dbReference>
<dbReference type="GO" id="GO:0005975">
    <property type="term" value="P:carbohydrate metabolic process"/>
    <property type="evidence" value="ECO:0007669"/>
    <property type="project" value="InterPro"/>
</dbReference>
<dbReference type="Pfam" id="PF21365">
    <property type="entry name" value="Glyco_hydro_31_3rd"/>
    <property type="match status" value="1"/>
</dbReference>
<keyword evidence="8" id="KW-0808">Transferase</keyword>
<dbReference type="SUPFAM" id="SSF74650">
    <property type="entry name" value="Galactose mutarotase-like"/>
    <property type="match status" value="1"/>
</dbReference>
<reference evidence="9" key="1">
    <citation type="submission" date="2016-11" db="EMBL/GenBank/DDBJ databases">
        <authorList>
            <person name="Varghese N."/>
            <person name="Submissions S."/>
        </authorList>
    </citation>
    <scope>NUCLEOTIDE SEQUENCE [LARGE SCALE GENOMIC DNA]</scope>
    <source>
        <strain evidence="9">DSM 16917</strain>
    </source>
</reference>
<evidence type="ECO:0000256" key="2">
    <source>
        <dbReference type="RuleBase" id="RU361185"/>
    </source>
</evidence>
<sequence length="806" mass="89733">MMNTLQFPRLRASLLAMPLFALSLGGNAWAAKVKSHQFDGDTLVLHTDEGQVHLTGYGDGALAVHYQNSGIKQLPSYALDPNASVQRGELVEAGPVLEYRLPELTTRIQLNPLSLSYYHQGELVLAEERGLIAEDTVRGFRFSLQEQEKLMGGGSRVLGMDRRGERMPLYNRASYGYEGKPGDRVDQMYYGLPAVMSSNKYALAFDNSATGWLDIGATDPEVLQFEAVGGRTAYLVAAGADYPEVIENFTAATGRQPMPPRWALGNFASRFGYRNEAEARDVVARFAKAEVPLDAIVLDLYWFGEDVQGHMGNLDWDRKHWPEAEQMIADFSEQGVNTVLITEPFILTTSNKWDDAVSSQALATDLGGQQPKRFDFFFGNTGLVDVFSEQGRNWFWQQYQRIAESGAAGWWGDLGEPEVHPHDSLHRVADAGDVSATADEVHNAYGHEWARLVDDGLRQLQPDRRPMIMMRSGFVGSQRYGLIPWTGDVARSWGGFKPQVELSLQMGVLGLGYMHSDLGGFAGGEQFDAELYTRWMQYGVFQPVYRPHAQEDIAPEPVFHDAETLRLAREAILLRYRLMPYLYTLAFENSTTGMPLMRPLAFEDERLFEVKHSYLWGDAFVVAPVTAPGVDAVQVPLPAGVWFDFYTGARFEGDQTVSVPVTMETQPVLVRAGSVIPMVAPVATRDYSSAELELHYYYPKTESQGGGRLYEDDGISPDSLEQGAYHLMEFAVVTEEKGLTFDLQQSGQGYPGAPESRRITLTLHNVTCNVQSASLAGQPIDWQQTEQGVVLVFDWAGEDAQLTLNW</sequence>
<dbReference type="Pfam" id="PF17137">
    <property type="entry name" value="DUF5110"/>
    <property type="match status" value="1"/>
</dbReference>
<dbReference type="Gene3D" id="3.20.20.80">
    <property type="entry name" value="Glycosidases"/>
    <property type="match status" value="1"/>
</dbReference>
<keyword evidence="9" id="KW-1185">Reference proteome</keyword>
<dbReference type="SUPFAM" id="SSF51011">
    <property type="entry name" value="Glycosyl hydrolase domain"/>
    <property type="match status" value="1"/>
</dbReference>
<dbReference type="AlphaFoldDB" id="A0A1M5VI98"/>
<dbReference type="Gene3D" id="2.60.40.1180">
    <property type="entry name" value="Golgi alpha-mannosidase II"/>
    <property type="match status" value="2"/>
</dbReference>
<keyword evidence="3" id="KW-0732">Signal</keyword>
<dbReference type="Pfam" id="PF01055">
    <property type="entry name" value="Glyco_hydro_31_2nd"/>
    <property type="match status" value="1"/>
</dbReference>
<dbReference type="Pfam" id="PF13802">
    <property type="entry name" value="Gal_mutarotas_2"/>
    <property type="match status" value="1"/>
</dbReference>
<feature type="chain" id="PRO_5009914434" evidence="3">
    <location>
        <begin position="31"/>
        <end position="806"/>
    </location>
</feature>
<dbReference type="InterPro" id="IPR011013">
    <property type="entry name" value="Gal_mutarotase_sf_dom"/>
</dbReference>
<evidence type="ECO:0000313" key="9">
    <source>
        <dbReference type="Proteomes" id="UP000184268"/>
    </source>
</evidence>
<evidence type="ECO:0000259" key="5">
    <source>
        <dbReference type="Pfam" id="PF13802"/>
    </source>
</evidence>
<evidence type="ECO:0000259" key="6">
    <source>
        <dbReference type="Pfam" id="PF17137"/>
    </source>
</evidence>
<proteinExistence type="inferred from homology"/>
<keyword evidence="2" id="KW-0378">Hydrolase</keyword>
<protein>
    <submittedName>
        <fullName evidence="8">Oligosaccharide 4-alpha-D-glucosyltransferase</fullName>
    </submittedName>
</protein>
<dbReference type="GO" id="GO:0030246">
    <property type="term" value="F:carbohydrate binding"/>
    <property type="evidence" value="ECO:0007669"/>
    <property type="project" value="InterPro"/>
</dbReference>
<dbReference type="InterPro" id="IPR048395">
    <property type="entry name" value="Glyco_hydro_31_C"/>
</dbReference>
<organism evidence="8 9">
    <name type="scientific">Ferrimonas marina</name>
    <dbReference type="NCBI Taxonomy" id="299255"/>
    <lineage>
        <taxon>Bacteria</taxon>
        <taxon>Pseudomonadati</taxon>
        <taxon>Pseudomonadota</taxon>
        <taxon>Gammaproteobacteria</taxon>
        <taxon>Alteromonadales</taxon>
        <taxon>Ferrimonadaceae</taxon>
        <taxon>Ferrimonas</taxon>
    </lineage>
</organism>
<dbReference type="SUPFAM" id="SSF51445">
    <property type="entry name" value="(Trans)glycosidases"/>
    <property type="match status" value="1"/>
</dbReference>
<dbReference type="CDD" id="cd14752">
    <property type="entry name" value="GH31_N"/>
    <property type="match status" value="1"/>
</dbReference>
<dbReference type="EMBL" id="FQXG01000004">
    <property type="protein sequence ID" value="SHH74804.1"/>
    <property type="molecule type" value="Genomic_DNA"/>
</dbReference>
<dbReference type="PANTHER" id="PTHR22762:SF166">
    <property type="entry name" value="ALPHA-GLUCOSIDASE"/>
    <property type="match status" value="1"/>
</dbReference>
<dbReference type="InterPro" id="IPR025887">
    <property type="entry name" value="Glyco_hydro_31_N_dom"/>
</dbReference>
<accession>A0A1M5VI98</accession>
<dbReference type="InterPro" id="IPR017853">
    <property type="entry name" value="GH"/>
</dbReference>
<keyword evidence="2" id="KW-0326">Glycosidase</keyword>
<evidence type="ECO:0000256" key="1">
    <source>
        <dbReference type="ARBA" id="ARBA00007806"/>
    </source>
</evidence>